<dbReference type="AlphaFoldDB" id="A0ABD1P5K9"/>
<evidence type="ECO:0000313" key="1">
    <source>
        <dbReference type="EMBL" id="KAL2458618.1"/>
    </source>
</evidence>
<dbReference type="Proteomes" id="UP001604277">
    <property type="component" value="Unassembled WGS sequence"/>
</dbReference>
<comment type="caution">
    <text evidence="1">The sequence shown here is derived from an EMBL/GenBank/DDBJ whole genome shotgun (WGS) entry which is preliminary data.</text>
</comment>
<organism evidence="1 2">
    <name type="scientific">Forsythia ovata</name>
    <dbReference type="NCBI Taxonomy" id="205694"/>
    <lineage>
        <taxon>Eukaryota</taxon>
        <taxon>Viridiplantae</taxon>
        <taxon>Streptophyta</taxon>
        <taxon>Embryophyta</taxon>
        <taxon>Tracheophyta</taxon>
        <taxon>Spermatophyta</taxon>
        <taxon>Magnoliopsida</taxon>
        <taxon>eudicotyledons</taxon>
        <taxon>Gunneridae</taxon>
        <taxon>Pentapetalae</taxon>
        <taxon>asterids</taxon>
        <taxon>lamiids</taxon>
        <taxon>Lamiales</taxon>
        <taxon>Oleaceae</taxon>
        <taxon>Forsythieae</taxon>
        <taxon>Forsythia</taxon>
    </lineage>
</organism>
<keyword evidence="2" id="KW-1185">Reference proteome</keyword>
<proteinExistence type="predicted"/>
<sequence>MQEKENNNFESHAIQHQKLQIEANIYEPRWPISYLQVDRRYCLPAEVLAGGQVELFTSTVLPTDTSVCGQLSPVHMEVGDRGVSKVTGYAPALAATTWWPHSKLWNLGNSITIKQLTRNS</sequence>
<name>A0ABD1P5K9_9LAMI</name>
<accession>A0ABD1P5K9</accession>
<reference evidence="2" key="1">
    <citation type="submission" date="2024-07" db="EMBL/GenBank/DDBJ databases">
        <title>Two chromosome-level genome assemblies of Korean endemic species Abeliophyllum distichum and Forsythia ovata (Oleaceae).</title>
        <authorList>
            <person name="Jang H."/>
        </authorList>
    </citation>
    <scope>NUCLEOTIDE SEQUENCE [LARGE SCALE GENOMIC DNA]</scope>
</reference>
<evidence type="ECO:0000313" key="2">
    <source>
        <dbReference type="Proteomes" id="UP001604277"/>
    </source>
</evidence>
<dbReference type="EMBL" id="JBFOLJ010000028">
    <property type="protein sequence ID" value="KAL2458618.1"/>
    <property type="molecule type" value="Genomic_DNA"/>
</dbReference>
<gene>
    <name evidence="1" type="ORF">Fot_55648</name>
</gene>
<protein>
    <submittedName>
        <fullName evidence="1">Uncharacterized protein</fullName>
    </submittedName>
</protein>